<name>A0A9W9U2X5_9EURO</name>
<dbReference type="EMBL" id="JAPZBO010000007">
    <property type="protein sequence ID" value="KAJ5311572.1"/>
    <property type="molecule type" value="Genomic_DNA"/>
</dbReference>
<evidence type="ECO:0008006" key="3">
    <source>
        <dbReference type="Google" id="ProtNLM"/>
    </source>
</evidence>
<dbReference type="Gene3D" id="3.40.50.620">
    <property type="entry name" value="HUPs"/>
    <property type="match status" value="1"/>
</dbReference>
<dbReference type="PANTHER" id="PTHR10695">
    <property type="entry name" value="DEPHOSPHO-COA KINASE-RELATED"/>
    <property type="match status" value="1"/>
</dbReference>
<dbReference type="AlphaFoldDB" id="A0A9W9U2X5"/>
<dbReference type="InterPro" id="IPR014729">
    <property type="entry name" value="Rossmann-like_a/b/a_fold"/>
</dbReference>
<proteinExistence type="predicted"/>
<dbReference type="GO" id="GO:0015937">
    <property type="term" value="P:coenzyme A biosynthetic process"/>
    <property type="evidence" value="ECO:0007669"/>
    <property type="project" value="TreeGrafter"/>
</dbReference>
<reference evidence="1" key="2">
    <citation type="journal article" date="2023" name="IMA Fungus">
        <title>Comparative genomic study of the Penicillium genus elucidates a diverse pangenome and 15 lateral gene transfer events.</title>
        <authorList>
            <person name="Petersen C."/>
            <person name="Sorensen T."/>
            <person name="Nielsen M.R."/>
            <person name="Sondergaard T.E."/>
            <person name="Sorensen J.L."/>
            <person name="Fitzpatrick D.A."/>
            <person name="Frisvad J.C."/>
            <person name="Nielsen K.L."/>
        </authorList>
    </citation>
    <scope>NUCLEOTIDE SEQUENCE</scope>
    <source>
        <strain evidence="1">IBT 21472</strain>
    </source>
</reference>
<dbReference type="OrthoDB" id="330671at2759"/>
<gene>
    <name evidence="1" type="ORF">N7476_007432</name>
</gene>
<organism evidence="1 2">
    <name type="scientific">Penicillium atrosanguineum</name>
    <dbReference type="NCBI Taxonomy" id="1132637"/>
    <lineage>
        <taxon>Eukaryota</taxon>
        <taxon>Fungi</taxon>
        <taxon>Dikarya</taxon>
        <taxon>Ascomycota</taxon>
        <taxon>Pezizomycotina</taxon>
        <taxon>Eurotiomycetes</taxon>
        <taxon>Eurotiomycetidae</taxon>
        <taxon>Eurotiales</taxon>
        <taxon>Aspergillaceae</taxon>
        <taxon>Penicillium</taxon>
    </lineage>
</organism>
<comment type="caution">
    <text evidence="1">The sequence shown here is derived from an EMBL/GenBank/DDBJ whole genome shotgun (WGS) entry which is preliminary data.</text>
</comment>
<protein>
    <recommendedName>
        <fullName evidence="3">Cytidyltransferase-like domain-containing protein</fullName>
    </recommendedName>
</protein>
<evidence type="ECO:0000313" key="1">
    <source>
        <dbReference type="EMBL" id="KAJ5311572.1"/>
    </source>
</evidence>
<dbReference type="Proteomes" id="UP001147746">
    <property type="component" value="Unassembled WGS sequence"/>
</dbReference>
<dbReference type="GO" id="GO:0004140">
    <property type="term" value="F:dephospho-CoA kinase activity"/>
    <property type="evidence" value="ECO:0007669"/>
    <property type="project" value="TreeGrafter"/>
</dbReference>
<sequence>MSSKNVHPSSALLLLPPPPSFDFGPVKDVFQTSVSDVLVKLSEALHGSNGIASIDIALAVPGLLAPASKPRARIFKQLQHYLTSIYTLVGAAAAALDIELDSPGGIDARVVFVDSSSSAIRSHFGPTLDLQSLAASDREWDHVFYPSNEAGKTLADAFVSYRNHQASKLRAVSVNTKWAVPNPLLSPAQEERLSQNDSTSKNQLLSTPHYSVAVGGTFDHLHVGHKLLLTATALVLEPLEEADQRRERILTAGITGDALLVNKKYAEFLESWEERYQSTASFLSSIMDFSGGSTPQLERTWGSGPNEKTVKMRVRANLIFNFVEIVDPFGPTITMEDISALVVSEETHSGGEAVNNKRKEKGWNVLGAFEVDVLQAGATEANIDSKISSTDIRRRRMNLAKV</sequence>
<dbReference type="PANTHER" id="PTHR10695:SF46">
    <property type="entry name" value="BIFUNCTIONAL COENZYME A SYNTHASE-RELATED"/>
    <property type="match status" value="1"/>
</dbReference>
<evidence type="ECO:0000313" key="2">
    <source>
        <dbReference type="Proteomes" id="UP001147746"/>
    </source>
</evidence>
<keyword evidence="2" id="KW-1185">Reference proteome</keyword>
<accession>A0A9W9U2X5</accession>
<dbReference type="SUPFAM" id="SSF52374">
    <property type="entry name" value="Nucleotidylyl transferase"/>
    <property type="match status" value="1"/>
</dbReference>
<reference evidence="1" key="1">
    <citation type="submission" date="2022-12" db="EMBL/GenBank/DDBJ databases">
        <authorList>
            <person name="Petersen C."/>
        </authorList>
    </citation>
    <scope>NUCLEOTIDE SEQUENCE</scope>
    <source>
        <strain evidence="1">IBT 21472</strain>
    </source>
</reference>